<dbReference type="GO" id="GO:0000270">
    <property type="term" value="P:peptidoglycan metabolic process"/>
    <property type="evidence" value="ECO:0007669"/>
    <property type="project" value="TreeGrafter"/>
</dbReference>
<dbReference type="PRINTS" id="PR00922">
    <property type="entry name" value="DADACBPTASE3"/>
</dbReference>
<dbReference type="GO" id="GO:0009002">
    <property type="term" value="F:serine-type D-Ala-D-Ala carboxypeptidase activity"/>
    <property type="evidence" value="ECO:0007669"/>
    <property type="project" value="UniProtKB-EC"/>
</dbReference>
<keyword evidence="3" id="KW-0732">Signal</keyword>
<reference evidence="4" key="1">
    <citation type="submission" date="2020-09" db="EMBL/GenBank/DDBJ databases">
        <title>A novel bacterium of genus Mangrovicoccus, isolated from South China Sea.</title>
        <authorList>
            <person name="Huang H."/>
            <person name="Mo K."/>
            <person name="Hu Y."/>
        </authorList>
    </citation>
    <scope>NUCLEOTIDE SEQUENCE</scope>
    <source>
        <strain evidence="4">HB182678</strain>
    </source>
</reference>
<dbReference type="SUPFAM" id="SSF56601">
    <property type="entry name" value="beta-lactamase/transpeptidase-like"/>
    <property type="match status" value="1"/>
</dbReference>
<gene>
    <name evidence="4" type="primary">dacB</name>
    <name evidence="4" type="ORF">ICN82_01965</name>
</gene>
<dbReference type="InterPro" id="IPR000667">
    <property type="entry name" value="Peptidase_S13"/>
</dbReference>
<keyword evidence="2 4" id="KW-0378">Hydrolase</keyword>
<dbReference type="EC" id="3.4.16.4" evidence="4"/>
<dbReference type="PANTHER" id="PTHR30023:SF0">
    <property type="entry name" value="PENICILLIN-SENSITIVE CARBOXYPEPTIDASE A"/>
    <property type="match status" value="1"/>
</dbReference>
<comment type="similarity">
    <text evidence="1">Belongs to the peptidase S13 family.</text>
</comment>
<feature type="signal peptide" evidence="3">
    <location>
        <begin position="1"/>
        <end position="23"/>
    </location>
</feature>
<keyword evidence="4" id="KW-0121">Carboxypeptidase</keyword>
<dbReference type="InterPro" id="IPR012338">
    <property type="entry name" value="Beta-lactam/transpept-like"/>
</dbReference>
<organism evidence="4 5">
    <name type="scientific">Mangrovicoccus algicola</name>
    <dbReference type="NCBI Taxonomy" id="2771008"/>
    <lineage>
        <taxon>Bacteria</taxon>
        <taxon>Pseudomonadati</taxon>
        <taxon>Pseudomonadota</taxon>
        <taxon>Alphaproteobacteria</taxon>
        <taxon>Rhodobacterales</taxon>
        <taxon>Paracoccaceae</taxon>
        <taxon>Mangrovicoccus</taxon>
    </lineage>
</organism>
<dbReference type="Gene3D" id="3.50.80.20">
    <property type="entry name" value="D-Ala-D-Ala carboxypeptidase C, peptidase S13"/>
    <property type="match status" value="1"/>
</dbReference>
<dbReference type="NCBIfam" id="TIGR00666">
    <property type="entry name" value="PBP4"/>
    <property type="match status" value="1"/>
</dbReference>
<accession>A0A8J6YVS1</accession>
<dbReference type="RefSeq" id="WP_193179151.1">
    <property type="nucleotide sequence ID" value="NZ_JACVXA010000004.1"/>
</dbReference>
<name>A0A8J6YVS1_9RHOB</name>
<proteinExistence type="inferred from homology"/>
<dbReference type="Proteomes" id="UP000609121">
    <property type="component" value="Unassembled WGS sequence"/>
</dbReference>
<protein>
    <submittedName>
        <fullName evidence="4">D-alanyl-D-alanine carboxypeptidase/D-alanyl-D-alanine-endopeptidase</fullName>
        <ecNumber evidence="4">3.4.16.4</ecNumber>
    </submittedName>
</protein>
<evidence type="ECO:0000256" key="3">
    <source>
        <dbReference type="SAM" id="SignalP"/>
    </source>
</evidence>
<sequence>MQSVTRRSVLAALGAMAASPLQAQLAQSPMPRPRPEGLEELVRAARPVQARSDIVEASAQLIDRFRLGGEVAFALADAQTGEVLAGRDAETPMAPASTCKTITTAYALEHLGAAYRFRTRILATGPLKDGRLEGDLILAGGGDPTLSSDDIDALLDQLAGLGLTEVTGRFLVWAGALPHVEEIDPGQPDHLGYNPSVSGLNLNFNRVHFQWKQQGGDYQLQMDARAGHVVPPVRMVTMSTSNRSGPIFTLDAEPGGTETWTVARPALGGEGARWLPVRNAAGYTAEVMRTLAAMRRPALALPEPEFIEALPPAVPVALHQGPPLAEVARDMLKYSTNLTAEVLGLTASVARTGTRPRDLADSAAEMTRWAQGFGMTESQLVDHSGLGPESRVTARDMTRLLHHVGIDGPLWPLLKPVHLSDKNGRAEPFELRAKTGTLNFVSCLVGYVRRPGKRAMIFAILTAEPERRAAIAPGDEERPAGSHGWTTRSRALQYDLIRLWSDKL</sequence>
<evidence type="ECO:0000313" key="5">
    <source>
        <dbReference type="Proteomes" id="UP000609121"/>
    </source>
</evidence>
<comment type="caution">
    <text evidence="4">The sequence shown here is derived from an EMBL/GenBank/DDBJ whole genome shotgun (WGS) entry which is preliminary data.</text>
</comment>
<keyword evidence="4" id="KW-0645">Protease</keyword>
<evidence type="ECO:0000313" key="4">
    <source>
        <dbReference type="EMBL" id="MBE3636968.1"/>
    </source>
</evidence>
<dbReference type="EMBL" id="JACVXA010000004">
    <property type="protein sequence ID" value="MBE3636968.1"/>
    <property type="molecule type" value="Genomic_DNA"/>
</dbReference>
<evidence type="ECO:0000256" key="2">
    <source>
        <dbReference type="ARBA" id="ARBA00022801"/>
    </source>
</evidence>
<feature type="chain" id="PRO_5035220980" evidence="3">
    <location>
        <begin position="24"/>
        <end position="504"/>
    </location>
</feature>
<dbReference type="PANTHER" id="PTHR30023">
    <property type="entry name" value="D-ALANYL-D-ALANINE CARBOXYPEPTIDASE"/>
    <property type="match status" value="1"/>
</dbReference>
<evidence type="ECO:0000256" key="1">
    <source>
        <dbReference type="ARBA" id="ARBA00006096"/>
    </source>
</evidence>
<dbReference type="Gene3D" id="3.40.710.10">
    <property type="entry name" value="DD-peptidase/beta-lactamase superfamily"/>
    <property type="match status" value="2"/>
</dbReference>
<dbReference type="Pfam" id="PF02113">
    <property type="entry name" value="Peptidase_S13"/>
    <property type="match status" value="1"/>
</dbReference>
<keyword evidence="5" id="KW-1185">Reference proteome</keyword>
<dbReference type="GO" id="GO:0006508">
    <property type="term" value="P:proteolysis"/>
    <property type="evidence" value="ECO:0007669"/>
    <property type="project" value="InterPro"/>
</dbReference>
<dbReference type="AlphaFoldDB" id="A0A8J6YVS1"/>